<dbReference type="InterPro" id="IPR006056">
    <property type="entry name" value="RidA"/>
</dbReference>
<reference evidence="2 3" key="1">
    <citation type="submission" date="2011-08" db="EMBL/GenBank/DDBJ databases">
        <authorList>
            <person name="Weinstock G."/>
            <person name="Sodergren E."/>
            <person name="Clifton S."/>
            <person name="Fulton L."/>
            <person name="Fulton B."/>
            <person name="Courtney L."/>
            <person name="Fronick C."/>
            <person name="Harrison M."/>
            <person name="Strong C."/>
            <person name="Farmer C."/>
            <person name="Delahaunty K."/>
            <person name="Markovic C."/>
            <person name="Hall O."/>
            <person name="Minx P."/>
            <person name="Tomlinson C."/>
            <person name="Mitreva M."/>
            <person name="Hou S."/>
            <person name="Chen J."/>
            <person name="Wollam A."/>
            <person name="Pepin K.H."/>
            <person name="Johnson M."/>
            <person name="Bhonagiri V."/>
            <person name="Zhang X."/>
            <person name="Suruliraj S."/>
            <person name="Warren W."/>
            <person name="Chinwalla A."/>
            <person name="Mardis E.R."/>
            <person name="Wilson R.K."/>
        </authorList>
    </citation>
    <scope>NUCLEOTIDE SEQUENCE [LARGE SCALE GENOMIC DNA]</scope>
    <source>
        <strain evidence="2 3">ATCC 51873</strain>
    </source>
</reference>
<dbReference type="Pfam" id="PF01042">
    <property type="entry name" value="Ribonuc_L-PSP"/>
    <property type="match status" value="1"/>
</dbReference>
<dbReference type="GO" id="GO:0019239">
    <property type="term" value="F:deaminase activity"/>
    <property type="evidence" value="ECO:0007669"/>
    <property type="project" value="TreeGrafter"/>
</dbReference>
<gene>
    <name evidence="2" type="ORF">HMPREF0454_04844</name>
</gene>
<dbReference type="EMBL" id="AGCI01000118">
    <property type="protein sequence ID" value="EHM37383.1"/>
    <property type="molecule type" value="Genomic_DNA"/>
</dbReference>
<dbReference type="FunFam" id="3.30.1330.40:FF:000001">
    <property type="entry name" value="L-PSP family endoribonuclease"/>
    <property type="match status" value="1"/>
</dbReference>
<dbReference type="GO" id="GO:0005829">
    <property type="term" value="C:cytosol"/>
    <property type="evidence" value="ECO:0007669"/>
    <property type="project" value="TreeGrafter"/>
</dbReference>
<evidence type="ECO:0000313" key="3">
    <source>
        <dbReference type="Proteomes" id="UP000005959"/>
    </source>
</evidence>
<comment type="similarity">
    <text evidence="1">Belongs to the RutC family.</text>
</comment>
<organism evidence="2 3">
    <name type="scientific">Hafnia alvei ATCC 51873</name>
    <dbReference type="NCBI Taxonomy" id="1002364"/>
    <lineage>
        <taxon>Bacteria</taxon>
        <taxon>Pseudomonadati</taxon>
        <taxon>Pseudomonadota</taxon>
        <taxon>Gammaproteobacteria</taxon>
        <taxon>Enterobacterales</taxon>
        <taxon>Hafniaceae</taxon>
        <taxon>Hafnia</taxon>
    </lineage>
</organism>
<dbReference type="InterPro" id="IPR006175">
    <property type="entry name" value="YjgF/YER057c/UK114"/>
</dbReference>
<dbReference type="PATRIC" id="fig|1002364.3.peg.4351"/>
<dbReference type="PANTHER" id="PTHR11803">
    <property type="entry name" value="2-IMINOBUTANOATE/2-IMINOPROPANOATE DEAMINASE RIDA"/>
    <property type="match status" value="1"/>
</dbReference>
<dbReference type="Proteomes" id="UP000005959">
    <property type="component" value="Unassembled WGS sequence"/>
</dbReference>
<dbReference type="HOGENOM" id="CLU_100715_7_1_6"/>
<dbReference type="AlphaFoldDB" id="G9YDZ6"/>
<dbReference type="Gene3D" id="3.30.1330.40">
    <property type="entry name" value="RutC-like"/>
    <property type="match status" value="1"/>
</dbReference>
<protein>
    <submittedName>
        <fullName evidence="2">Putative endoribonuclease L-PSP</fullName>
    </submittedName>
</protein>
<dbReference type="InterPro" id="IPR019897">
    <property type="entry name" value="RidA_CS"/>
</dbReference>
<proteinExistence type="inferred from homology"/>
<dbReference type="NCBIfam" id="TIGR00004">
    <property type="entry name" value="Rid family detoxifying hydrolase"/>
    <property type="match status" value="1"/>
</dbReference>
<evidence type="ECO:0000313" key="2">
    <source>
        <dbReference type="EMBL" id="EHM37383.1"/>
    </source>
</evidence>
<accession>G9YDZ6</accession>
<evidence type="ECO:0000256" key="1">
    <source>
        <dbReference type="ARBA" id="ARBA00010552"/>
    </source>
</evidence>
<dbReference type="InterPro" id="IPR035959">
    <property type="entry name" value="RutC-like_sf"/>
</dbReference>
<sequence>MLPWQREGYCNRNFQIYSGLRGRGWVLAGGFLIIGDEFILNIHHAHPKIPIGVDMSRIISTENAPAAIGPYVQGVDLGSMIITSGQIPVNPKNGQVAEDVSAQARQSLENVQAIVEAAGLKVSDIVKTTVFVKDLNDFATVNATYEAFFSEHNAPFPARSCVEVARLPKDVKIEIEAIAVRR</sequence>
<dbReference type="PANTHER" id="PTHR11803:SF39">
    <property type="entry name" value="2-IMINOBUTANOATE_2-IMINOPROPANOATE DEAMINASE"/>
    <property type="match status" value="1"/>
</dbReference>
<dbReference type="SUPFAM" id="SSF55298">
    <property type="entry name" value="YjgF-like"/>
    <property type="match status" value="1"/>
</dbReference>
<name>G9YDZ6_HAFAL</name>
<comment type="caution">
    <text evidence="2">The sequence shown here is derived from an EMBL/GenBank/DDBJ whole genome shotgun (WGS) entry which is preliminary data.</text>
</comment>
<dbReference type="PROSITE" id="PS01094">
    <property type="entry name" value="UPF0076"/>
    <property type="match status" value="1"/>
</dbReference>
<dbReference type="CDD" id="cd00448">
    <property type="entry name" value="YjgF_YER057c_UK114_family"/>
    <property type="match status" value="1"/>
</dbReference>